<feature type="chain" id="PRO_5042167291" evidence="4">
    <location>
        <begin position="19"/>
        <end position="237"/>
    </location>
</feature>
<dbReference type="SMART" id="SM00042">
    <property type="entry name" value="CUB"/>
    <property type="match status" value="1"/>
</dbReference>
<dbReference type="Gene3D" id="2.60.120.290">
    <property type="entry name" value="Spermadhesin, CUB domain"/>
    <property type="match status" value="1"/>
</dbReference>
<dbReference type="EMBL" id="JASAOG010000035">
    <property type="protein sequence ID" value="KAK0060521.1"/>
    <property type="molecule type" value="Genomic_DNA"/>
</dbReference>
<dbReference type="GO" id="GO:0034220">
    <property type="term" value="P:monoatomic ion transmembrane transport"/>
    <property type="evidence" value="ECO:0007669"/>
    <property type="project" value="UniProtKB-KW"/>
</dbReference>
<protein>
    <submittedName>
        <fullName evidence="6">Voltage-gated sodium channel beta subunit 3</fullName>
    </submittedName>
</protein>
<keyword evidence="6" id="KW-0407">Ion channel</keyword>
<reference evidence="6" key="1">
    <citation type="journal article" date="2023" name="PLoS Negl. Trop. Dis.">
        <title>A genome sequence for Biomphalaria pfeifferi, the major vector snail for the human-infecting parasite Schistosoma mansoni.</title>
        <authorList>
            <person name="Bu L."/>
            <person name="Lu L."/>
            <person name="Laidemitt M.R."/>
            <person name="Zhang S.M."/>
            <person name="Mutuku M."/>
            <person name="Mkoji G."/>
            <person name="Steinauer M."/>
            <person name="Loker E.S."/>
        </authorList>
    </citation>
    <scope>NUCLEOTIDE SEQUENCE</scope>
    <source>
        <strain evidence="6">KasaAsao</strain>
    </source>
</reference>
<feature type="signal peptide" evidence="4">
    <location>
        <begin position="1"/>
        <end position="18"/>
    </location>
</feature>
<evidence type="ECO:0000256" key="2">
    <source>
        <dbReference type="ARBA" id="ARBA00023157"/>
    </source>
</evidence>
<organism evidence="6 7">
    <name type="scientific">Biomphalaria pfeifferi</name>
    <name type="common">Bloodfluke planorb</name>
    <name type="synonym">Freshwater snail</name>
    <dbReference type="NCBI Taxonomy" id="112525"/>
    <lineage>
        <taxon>Eukaryota</taxon>
        <taxon>Metazoa</taxon>
        <taxon>Spiralia</taxon>
        <taxon>Lophotrochozoa</taxon>
        <taxon>Mollusca</taxon>
        <taxon>Gastropoda</taxon>
        <taxon>Heterobranchia</taxon>
        <taxon>Euthyneura</taxon>
        <taxon>Panpulmonata</taxon>
        <taxon>Hygrophila</taxon>
        <taxon>Lymnaeoidea</taxon>
        <taxon>Planorbidae</taxon>
        <taxon>Biomphalaria</taxon>
    </lineage>
</organism>
<evidence type="ECO:0000313" key="6">
    <source>
        <dbReference type="EMBL" id="KAK0060521.1"/>
    </source>
</evidence>
<evidence type="ECO:0000256" key="4">
    <source>
        <dbReference type="SAM" id="SignalP"/>
    </source>
</evidence>
<keyword evidence="6" id="KW-0813">Transport</keyword>
<reference evidence="6" key="2">
    <citation type="submission" date="2023-04" db="EMBL/GenBank/DDBJ databases">
        <authorList>
            <person name="Bu L."/>
            <person name="Lu L."/>
            <person name="Laidemitt M.R."/>
            <person name="Zhang S.M."/>
            <person name="Mutuku M."/>
            <person name="Mkoji G."/>
            <person name="Steinauer M."/>
            <person name="Loker E.S."/>
        </authorList>
    </citation>
    <scope>NUCLEOTIDE SEQUENCE</scope>
    <source>
        <strain evidence="6">KasaAsao</strain>
        <tissue evidence="6">Whole Snail</tissue>
    </source>
</reference>
<gene>
    <name evidence="6" type="ORF">Bpfe_010034</name>
</gene>
<dbReference type="InterPro" id="IPR000859">
    <property type="entry name" value="CUB_dom"/>
</dbReference>
<evidence type="ECO:0000313" key="7">
    <source>
        <dbReference type="Proteomes" id="UP001233172"/>
    </source>
</evidence>
<sequence>MLTTVSVLTVSVICFVSAGVIQPSQPSSKDDDTTNHDARNRRLNVTLCDDGHSTEVYLGNQTTVTVRSPHYGDGEYPDNARCMVVFRTGDQAMMVLLQFNSFDLEMALDFGSCDYDWLCVNGVKFCGDWASRRVFEYLVPAHKTFTLYFSTDVAITKTGFEAVLEAYHATNKTVNIPTSGSGSSEKQITYITTALSRDFTENYKDKCNRSGYYSIFLPDATSMPSTRLPSSRTTRRY</sequence>
<dbReference type="AlphaFoldDB" id="A0AAD8BTC9"/>
<dbReference type="InterPro" id="IPR035914">
    <property type="entry name" value="Sperma_CUB_dom_sf"/>
</dbReference>
<evidence type="ECO:0000256" key="3">
    <source>
        <dbReference type="PROSITE-ProRule" id="PRU00059"/>
    </source>
</evidence>
<name>A0AAD8BTC9_BIOPF</name>
<evidence type="ECO:0000256" key="1">
    <source>
        <dbReference type="ARBA" id="ARBA00022737"/>
    </source>
</evidence>
<proteinExistence type="predicted"/>
<keyword evidence="6" id="KW-0406">Ion transport</keyword>
<dbReference type="SUPFAM" id="SSF49854">
    <property type="entry name" value="Spermadhesin, CUB domain"/>
    <property type="match status" value="1"/>
</dbReference>
<comment type="caution">
    <text evidence="3">Lacks conserved residue(s) required for the propagation of feature annotation.</text>
</comment>
<feature type="domain" description="CUB" evidence="5">
    <location>
        <begin position="48"/>
        <end position="167"/>
    </location>
</feature>
<dbReference type="Proteomes" id="UP001233172">
    <property type="component" value="Unassembled WGS sequence"/>
</dbReference>
<dbReference type="PROSITE" id="PS01180">
    <property type="entry name" value="CUB"/>
    <property type="match status" value="1"/>
</dbReference>
<evidence type="ECO:0000259" key="5">
    <source>
        <dbReference type="PROSITE" id="PS01180"/>
    </source>
</evidence>
<dbReference type="Pfam" id="PF00431">
    <property type="entry name" value="CUB"/>
    <property type="match status" value="1"/>
</dbReference>
<dbReference type="CDD" id="cd00041">
    <property type="entry name" value="CUB"/>
    <property type="match status" value="1"/>
</dbReference>
<accession>A0AAD8BTC9</accession>
<dbReference type="PANTHER" id="PTHR24251">
    <property type="entry name" value="OVOCHYMASE-RELATED"/>
    <property type="match status" value="1"/>
</dbReference>
<keyword evidence="1" id="KW-0677">Repeat</keyword>
<keyword evidence="4" id="KW-0732">Signal</keyword>
<keyword evidence="2" id="KW-1015">Disulfide bond</keyword>
<comment type="caution">
    <text evidence="6">The sequence shown here is derived from an EMBL/GenBank/DDBJ whole genome shotgun (WGS) entry which is preliminary data.</text>
</comment>
<keyword evidence="7" id="KW-1185">Reference proteome</keyword>